<keyword evidence="2" id="KW-1185">Reference proteome</keyword>
<evidence type="ECO:0000313" key="1">
    <source>
        <dbReference type="EMBL" id="CAK1547727.1"/>
    </source>
</evidence>
<evidence type="ECO:0000313" key="2">
    <source>
        <dbReference type="Proteomes" id="UP001497472"/>
    </source>
</evidence>
<gene>
    <name evidence="1" type="ORF">LNINA_LOCUS7184</name>
</gene>
<dbReference type="Proteomes" id="UP001497472">
    <property type="component" value="Unassembled WGS sequence"/>
</dbReference>
<proteinExistence type="predicted"/>
<dbReference type="EMBL" id="CAVLEF010000009">
    <property type="protein sequence ID" value="CAK1547727.1"/>
    <property type="molecule type" value="Genomic_DNA"/>
</dbReference>
<reference evidence="1 2" key="1">
    <citation type="submission" date="2023-11" db="EMBL/GenBank/DDBJ databases">
        <authorList>
            <person name="Okamura Y."/>
        </authorList>
    </citation>
    <scope>NUCLEOTIDE SEQUENCE [LARGE SCALE GENOMIC DNA]</scope>
</reference>
<name>A0AAV1JED3_9NEOP</name>
<comment type="caution">
    <text evidence="1">The sequence shown here is derived from an EMBL/GenBank/DDBJ whole genome shotgun (WGS) entry which is preliminary data.</text>
</comment>
<dbReference type="AlphaFoldDB" id="A0AAV1JED3"/>
<accession>A0AAV1JED3</accession>
<protein>
    <submittedName>
        <fullName evidence="1">Uncharacterized protein</fullName>
    </submittedName>
</protein>
<sequence>MITPVVQTQAPWMHKSKSDAFDITNTDVKTKVREPKKKLNVWIISHTLEFQFRFEKIEIPANERIRSKTRKVSSMSGTVKK</sequence>
<organism evidence="1 2">
    <name type="scientific">Leptosia nina</name>
    <dbReference type="NCBI Taxonomy" id="320188"/>
    <lineage>
        <taxon>Eukaryota</taxon>
        <taxon>Metazoa</taxon>
        <taxon>Ecdysozoa</taxon>
        <taxon>Arthropoda</taxon>
        <taxon>Hexapoda</taxon>
        <taxon>Insecta</taxon>
        <taxon>Pterygota</taxon>
        <taxon>Neoptera</taxon>
        <taxon>Endopterygota</taxon>
        <taxon>Lepidoptera</taxon>
        <taxon>Glossata</taxon>
        <taxon>Ditrysia</taxon>
        <taxon>Papilionoidea</taxon>
        <taxon>Pieridae</taxon>
        <taxon>Pierinae</taxon>
        <taxon>Leptosia</taxon>
    </lineage>
</organism>